<dbReference type="PANTHER" id="PTHR42928:SF5">
    <property type="entry name" value="BLR1237 PROTEIN"/>
    <property type="match status" value="1"/>
</dbReference>
<keyword evidence="3" id="KW-1185">Reference proteome</keyword>
<dbReference type="SUPFAM" id="SSF53850">
    <property type="entry name" value="Periplasmic binding protein-like II"/>
    <property type="match status" value="1"/>
</dbReference>
<dbReference type="InterPro" id="IPR005064">
    <property type="entry name" value="BUG"/>
</dbReference>
<protein>
    <submittedName>
        <fullName evidence="2">Tripartite tricarboxylate transporter substrate binding protein</fullName>
    </submittedName>
</protein>
<dbReference type="Proteomes" id="UP000698752">
    <property type="component" value="Unassembled WGS sequence"/>
</dbReference>
<reference evidence="3" key="1">
    <citation type="journal article" date="2021" name="Syst. Appl. Microbiol.">
        <title>Roseomonas hellenica sp. nov., isolated from roots of wild-growing Alkanna tinctoria.</title>
        <authorList>
            <person name="Rat A."/>
            <person name="Naranjo H.D."/>
            <person name="Lebbe L."/>
            <person name="Cnockaert M."/>
            <person name="Krigas N."/>
            <person name="Grigoriadou K."/>
            <person name="Maloupa E."/>
            <person name="Willems A."/>
        </authorList>
    </citation>
    <scope>NUCLEOTIDE SEQUENCE [LARGE SCALE GENOMIC DNA]</scope>
    <source>
        <strain evidence="3">LMG 31159</strain>
    </source>
</reference>
<gene>
    <name evidence="2" type="ORF">GXW78_01275</name>
</gene>
<proteinExistence type="inferred from homology"/>
<evidence type="ECO:0000313" key="2">
    <source>
        <dbReference type="EMBL" id="MBR0648281.1"/>
    </source>
</evidence>
<dbReference type="PANTHER" id="PTHR42928">
    <property type="entry name" value="TRICARBOXYLATE-BINDING PROTEIN"/>
    <property type="match status" value="1"/>
</dbReference>
<comment type="similarity">
    <text evidence="1">Belongs to the UPF0065 (bug) family.</text>
</comment>
<comment type="caution">
    <text evidence="2">The sequence shown here is derived from an EMBL/GenBank/DDBJ whole genome shotgun (WGS) entry which is preliminary data.</text>
</comment>
<dbReference type="Pfam" id="PF03401">
    <property type="entry name" value="TctC"/>
    <property type="match status" value="1"/>
</dbReference>
<accession>A0ABS5EB87</accession>
<dbReference type="Gene3D" id="3.40.190.150">
    <property type="entry name" value="Bordetella uptake gene, domain 1"/>
    <property type="match status" value="1"/>
</dbReference>
<sequence length="276" mass="29194">MARKIGQKLSDQMGQPFVIENRSGGSGTIGAAEVARAAPDGYTLLAIDSTYGMMPFLHSRLSFNHAEAFRVITITAFTPVMVAVHRDSPYRTLQDLTDAARQNPEKITYGSGGVGSSVHFATAAYELEAGVKLFHVPYRGGGEAVTAVLSKQVDVVFASPGSAVGGATAVLRPLAISGNARMPALPEAPTFAEAGLPGYSVTHWSGLGAPRGTPPEIIERLYTETARALQTQDVLDFFASIACLPGGAPPAEVERLMAEETVRWRRVVEAAGIQPQ</sequence>
<dbReference type="EMBL" id="JAAEDI010000001">
    <property type="protein sequence ID" value="MBR0648281.1"/>
    <property type="molecule type" value="Genomic_DNA"/>
</dbReference>
<evidence type="ECO:0000256" key="1">
    <source>
        <dbReference type="ARBA" id="ARBA00006987"/>
    </source>
</evidence>
<dbReference type="InterPro" id="IPR042100">
    <property type="entry name" value="Bug_dom1"/>
</dbReference>
<evidence type="ECO:0000313" key="3">
    <source>
        <dbReference type="Proteomes" id="UP000698752"/>
    </source>
</evidence>
<name>A0ABS5EB87_9PROT</name>
<dbReference type="Gene3D" id="3.40.190.10">
    <property type="entry name" value="Periplasmic binding protein-like II"/>
    <property type="match status" value="1"/>
</dbReference>
<organism evidence="2 3">
    <name type="scientific">Neoroseomonas terrae</name>
    <dbReference type="NCBI Taxonomy" id="424799"/>
    <lineage>
        <taxon>Bacteria</taxon>
        <taxon>Pseudomonadati</taxon>
        <taxon>Pseudomonadota</taxon>
        <taxon>Alphaproteobacteria</taxon>
        <taxon>Acetobacterales</taxon>
        <taxon>Acetobacteraceae</taxon>
        <taxon>Neoroseomonas</taxon>
    </lineage>
</organism>